<keyword evidence="1" id="KW-1133">Transmembrane helix</keyword>
<sequence length="351" mass="37571">MQRIAEFAAAAVCASALFALPVAAASVDSPYATLNGQAPIVIAHRGAPAYLPENTIGGNELSAKMGADYIETDVMMTRDGVLVAMHDSSLARTTNVESVYAPRNGGYAVKDFTYEELQALTVEPTGSGRWTYPDFAPQDPNPYRIPSFADMLDALTAYNDKNGTNVGMLTEGKYAYDEATSRAVIETLIDKGYTTREKSMVQSFDFGNVFAYSNLLREYGVDMGVAQLGGIGKAGGQWTIDGVLVSQVAGHIDTLAASYGSITKELIDYAHGLGLSVYGWTFRPADQDMAFAQLKDLLDWGLDGIITDNPDYARAVVDSLDLAPVPLPAGLPLMAAGLGALTALRIRRRRA</sequence>
<dbReference type="Pfam" id="PF03009">
    <property type="entry name" value="GDPD"/>
    <property type="match status" value="1"/>
</dbReference>
<dbReference type="PROSITE" id="PS51704">
    <property type="entry name" value="GP_PDE"/>
    <property type="match status" value="1"/>
</dbReference>
<proteinExistence type="predicted"/>
<dbReference type="Proteomes" id="UP000270743">
    <property type="component" value="Unassembled WGS sequence"/>
</dbReference>
<dbReference type="RefSeq" id="WP_126153061.1">
    <property type="nucleotide sequence ID" value="NZ_UZWE01000019.1"/>
</dbReference>
<dbReference type="PANTHER" id="PTHR46211">
    <property type="entry name" value="GLYCEROPHOSPHORYL DIESTER PHOSPHODIESTERASE"/>
    <property type="match status" value="1"/>
</dbReference>
<evidence type="ECO:0000313" key="5">
    <source>
        <dbReference type="Proteomes" id="UP000270743"/>
    </source>
</evidence>
<organism evidence="4 5">
    <name type="scientific">Paracoccus haematequi</name>
    <dbReference type="NCBI Taxonomy" id="2491866"/>
    <lineage>
        <taxon>Bacteria</taxon>
        <taxon>Pseudomonadati</taxon>
        <taxon>Pseudomonadota</taxon>
        <taxon>Alphaproteobacteria</taxon>
        <taxon>Rhodobacterales</taxon>
        <taxon>Paracoccaceae</taxon>
        <taxon>Paracoccus</taxon>
    </lineage>
</organism>
<protein>
    <submittedName>
        <fullName evidence="4">Glycerophosphoryl diester phosphodiesterase</fullName>
        <ecNumber evidence="4">3.1.4.46</ecNumber>
    </submittedName>
</protein>
<evidence type="ECO:0000256" key="2">
    <source>
        <dbReference type="SAM" id="SignalP"/>
    </source>
</evidence>
<dbReference type="InterPro" id="IPR030395">
    <property type="entry name" value="GP_PDE_dom"/>
</dbReference>
<keyword evidence="4" id="KW-0378">Hydrolase</keyword>
<reference evidence="4 5" key="1">
    <citation type="submission" date="2018-12" db="EMBL/GenBank/DDBJ databases">
        <authorList>
            <person name="Criscuolo A."/>
        </authorList>
    </citation>
    <scope>NUCLEOTIDE SEQUENCE [LARGE SCALE GENOMIC DNA]</scope>
    <source>
        <strain evidence="4">ACIP1116241</strain>
    </source>
</reference>
<feature type="signal peptide" evidence="2">
    <location>
        <begin position="1"/>
        <end position="24"/>
    </location>
</feature>
<dbReference type="SUPFAM" id="SSF51695">
    <property type="entry name" value="PLC-like phosphodiesterases"/>
    <property type="match status" value="1"/>
</dbReference>
<dbReference type="GO" id="GO:0008889">
    <property type="term" value="F:glycerophosphodiester phosphodiesterase activity"/>
    <property type="evidence" value="ECO:0007669"/>
    <property type="project" value="UniProtKB-EC"/>
</dbReference>
<dbReference type="GO" id="GO:0006629">
    <property type="term" value="P:lipid metabolic process"/>
    <property type="evidence" value="ECO:0007669"/>
    <property type="project" value="InterPro"/>
</dbReference>
<keyword evidence="1" id="KW-0472">Membrane</keyword>
<gene>
    <name evidence="4" type="primary">glpQ_2</name>
    <name evidence="4" type="ORF">PARHAE_00530</name>
</gene>
<keyword evidence="1" id="KW-0812">Transmembrane</keyword>
<evidence type="ECO:0000259" key="3">
    <source>
        <dbReference type="PROSITE" id="PS51704"/>
    </source>
</evidence>
<keyword evidence="5" id="KW-1185">Reference proteome</keyword>
<evidence type="ECO:0000256" key="1">
    <source>
        <dbReference type="SAM" id="Phobius"/>
    </source>
</evidence>
<dbReference type="EC" id="3.1.4.46" evidence="4"/>
<evidence type="ECO:0000313" key="4">
    <source>
        <dbReference type="EMBL" id="VDS07354.1"/>
    </source>
</evidence>
<dbReference type="AlphaFoldDB" id="A0A3S4GLD8"/>
<dbReference type="EMBL" id="UZWE01000019">
    <property type="protein sequence ID" value="VDS07354.1"/>
    <property type="molecule type" value="Genomic_DNA"/>
</dbReference>
<feature type="domain" description="GP-PDE" evidence="3">
    <location>
        <begin position="39"/>
        <end position="317"/>
    </location>
</feature>
<dbReference type="PANTHER" id="PTHR46211:SF1">
    <property type="entry name" value="GLYCEROPHOSPHODIESTER PHOSPHODIESTERASE, CYTOPLASMIC"/>
    <property type="match status" value="1"/>
</dbReference>
<feature type="chain" id="PRO_5018716460" evidence="2">
    <location>
        <begin position="25"/>
        <end position="351"/>
    </location>
</feature>
<dbReference type="InterPro" id="IPR017946">
    <property type="entry name" value="PLC-like_Pdiesterase_TIM-brl"/>
</dbReference>
<name>A0A3S4GLD8_9RHOB</name>
<keyword evidence="2" id="KW-0732">Signal</keyword>
<dbReference type="OrthoDB" id="1854250at2"/>
<dbReference type="Gene3D" id="3.20.20.190">
    <property type="entry name" value="Phosphatidylinositol (PI) phosphodiesterase"/>
    <property type="match status" value="1"/>
</dbReference>
<accession>A0A3S4GLD8</accession>
<feature type="transmembrane region" description="Helical" evidence="1">
    <location>
        <begin position="327"/>
        <end position="346"/>
    </location>
</feature>